<sequence length="157" mass="17830">MLQDPNKKSTTPGKSIKDQPSCRTRNHQTQPTKSPASLATISLLSAYNKTNNMQRSPHPSYPNGYRFIPAPHDEQSPWHEGGCPAWHGEPQYTATWCRCGLREWLLRYYSNDANLLHTYGLQPPGHVYSLSDFVPPKSASYRDQTVDKEENEKKKSG</sequence>
<evidence type="ECO:0000313" key="2">
    <source>
        <dbReference type="Proteomes" id="UP000308600"/>
    </source>
</evidence>
<protein>
    <submittedName>
        <fullName evidence="1">Uncharacterized protein</fullName>
    </submittedName>
</protein>
<proteinExistence type="predicted"/>
<reference evidence="1 2" key="1">
    <citation type="journal article" date="2019" name="Nat. Ecol. Evol.">
        <title>Megaphylogeny resolves global patterns of mushroom evolution.</title>
        <authorList>
            <person name="Varga T."/>
            <person name="Krizsan K."/>
            <person name="Foldi C."/>
            <person name="Dima B."/>
            <person name="Sanchez-Garcia M."/>
            <person name="Sanchez-Ramirez S."/>
            <person name="Szollosi G.J."/>
            <person name="Szarkandi J.G."/>
            <person name="Papp V."/>
            <person name="Albert L."/>
            <person name="Andreopoulos W."/>
            <person name="Angelini C."/>
            <person name="Antonin V."/>
            <person name="Barry K.W."/>
            <person name="Bougher N.L."/>
            <person name="Buchanan P."/>
            <person name="Buyck B."/>
            <person name="Bense V."/>
            <person name="Catcheside P."/>
            <person name="Chovatia M."/>
            <person name="Cooper J."/>
            <person name="Damon W."/>
            <person name="Desjardin D."/>
            <person name="Finy P."/>
            <person name="Geml J."/>
            <person name="Haridas S."/>
            <person name="Hughes K."/>
            <person name="Justo A."/>
            <person name="Karasinski D."/>
            <person name="Kautmanova I."/>
            <person name="Kiss B."/>
            <person name="Kocsube S."/>
            <person name="Kotiranta H."/>
            <person name="LaButti K.M."/>
            <person name="Lechner B.E."/>
            <person name="Liimatainen K."/>
            <person name="Lipzen A."/>
            <person name="Lukacs Z."/>
            <person name="Mihaltcheva S."/>
            <person name="Morgado L.N."/>
            <person name="Niskanen T."/>
            <person name="Noordeloos M.E."/>
            <person name="Ohm R.A."/>
            <person name="Ortiz-Santana B."/>
            <person name="Ovrebo C."/>
            <person name="Racz N."/>
            <person name="Riley R."/>
            <person name="Savchenko A."/>
            <person name="Shiryaev A."/>
            <person name="Soop K."/>
            <person name="Spirin V."/>
            <person name="Szebenyi C."/>
            <person name="Tomsovsky M."/>
            <person name="Tulloss R.E."/>
            <person name="Uehling J."/>
            <person name="Grigoriev I.V."/>
            <person name="Vagvolgyi C."/>
            <person name="Papp T."/>
            <person name="Martin F.M."/>
            <person name="Miettinen O."/>
            <person name="Hibbett D.S."/>
            <person name="Nagy L.G."/>
        </authorList>
    </citation>
    <scope>NUCLEOTIDE SEQUENCE [LARGE SCALE GENOMIC DNA]</scope>
    <source>
        <strain evidence="1 2">NL-1719</strain>
    </source>
</reference>
<organism evidence="1 2">
    <name type="scientific">Pluteus cervinus</name>
    <dbReference type="NCBI Taxonomy" id="181527"/>
    <lineage>
        <taxon>Eukaryota</taxon>
        <taxon>Fungi</taxon>
        <taxon>Dikarya</taxon>
        <taxon>Basidiomycota</taxon>
        <taxon>Agaricomycotina</taxon>
        <taxon>Agaricomycetes</taxon>
        <taxon>Agaricomycetidae</taxon>
        <taxon>Agaricales</taxon>
        <taxon>Pluteineae</taxon>
        <taxon>Pluteaceae</taxon>
        <taxon>Pluteus</taxon>
    </lineage>
</organism>
<gene>
    <name evidence="1" type="ORF">BDN72DRAFT_403574</name>
</gene>
<accession>A0ACD3AA59</accession>
<dbReference type="Proteomes" id="UP000308600">
    <property type="component" value="Unassembled WGS sequence"/>
</dbReference>
<evidence type="ECO:0000313" key="1">
    <source>
        <dbReference type="EMBL" id="TFK62209.1"/>
    </source>
</evidence>
<keyword evidence="2" id="KW-1185">Reference proteome</keyword>
<name>A0ACD3AA59_9AGAR</name>
<dbReference type="EMBL" id="ML208598">
    <property type="protein sequence ID" value="TFK62209.1"/>
    <property type="molecule type" value="Genomic_DNA"/>
</dbReference>